<feature type="domain" description="PhoU" evidence="9">
    <location>
        <begin position="17"/>
        <end position="103"/>
    </location>
</feature>
<evidence type="ECO:0000256" key="7">
    <source>
        <dbReference type="ARBA" id="ARBA00056181"/>
    </source>
</evidence>
<dbReference type="EMBL" id="FQYX01000001">
    <property type="protein sequence ID" value="SHI35826.1"/>
    <property type="molecule type" value="Genomic_DNA"/>
</dbReference>
<comment type="subcellular location">
    <subcellularLocation>
        <location evidence="1 8">Cytoplasm</location>
    </subcellularLocation>
</comment>
<evidence type="ECO:0000259" key="9">
    <source>
        <dbReference type="Pfam" id="PF01895"/>
    </source>
</evidence>
<dbReference type="FunFam" id="1.20.58.220:FF:000004">
    <property type="entry name" value="Phosphate-specific transport system accessory protein PhoU"/>
    <property type="match status" value="1"/>
</dbReference>
<dbReference type="InterPro" id="IPR026022">
    <property type="entry name" value="PhoU_dom"/>
</dbReference>
<dbReference type="NCBIfam" id="TIGR02135">
    <property type="entry name" value="phoU_full"/>
    <property type="match status" value="1"/>
</dbReference>
<dbReference type="InterPro" id="IPR028366">
    <property type="entry name" value="PhoU"/>
</dbReference>
<evidence type="ECO:0000256" key="8">
    <source>
        <dbReference type="PIRNR" id="PIRNR003107"/>
    </source>
</evidence>
<feature type="domain" description="PhoU" evidence="9">
    <location>
        <begin position="121"/>
        <end position="205"/>
    </location>
</feature>
<dbReference type="PANTHER" id="PTHR42930:SF3">
    <property type="entry name" value="PHOSPHATE-SPECIFIC TRANSPORT SYSTEM ACCESSORY PROTEIN PHOU"/>
    <property type="match status" value="1"/>
</dbReference>
<sequence length="220" mass="25773">MANATHQRDVINQAGFKMLTLCKSQMEKAKEAFMEHDSDLAEEVITKEARVNALDLKIEEDCEKFLALYNPVAIDLRFVMAIRKINFDLERIADHAYSISRYVDDMDEKIKPELFQVLQFEKMYSTIMEMFNYITTAYEEKDVSLARKVFKKDKILDQINRDSFGIIEEEIKKDIAVIKQSLILFSVVKKMERVGDLLKNIAEEIIFYIEAEVVKHKKKK</sequence>
<evidence type="ECO:0000256" key="3">
    <source>
        <dbReference type="ARBA" id="ARBA00011738"/>
    </source>
</evidence>
<comment type="similarity">
    <text evidence="2 8">Belongs to the PhoU family.</text>
</comment>
<reference evidence="10 11" key="1">
    <citation type="submission" date="2016-11" db="EMBL/GenBank/DDBJ databases">
        <authorList>
            <person name="Jaros S."/>
            <person name="Januszkiewicz K."/>
            <person name="Wedrychowicz H."/>
        </authorList>
    </citation>
    <scope>NUCLEOTIDE SEQUENCE [LARGE SCALE GENOMIC DNA]</scope>
    <source>
        <strain evidence="10 11">CGMCC 1.8863</strain>
    </source>
</reference>
<dbReference type="RefSeq" id="WP_072762780.1">
    <property type="nucleotide sequence ID" value="NZ_FQYX01000001.1"/>
</dbReference>
<evidence type="ECO:0000313" key="10">
    <source>
        <dbReference type="EMBL" id="SHI35826.1"/>
    </source>
</evidence>
<evidence type="ECO:0000313" key="11">
    <source>
        <dbReference type="Proteomes" id="UP000184231"/>
    </source>
</evidence>
<dbReference type="SUPFAM" id="SSF109755">
    <property type="entry name" value="PhoU-like"/>
    <property type="match status" value="1"/>
</dbReference>
<dbReference type="AlphaFoldDB" id="A0A1M6AH12"/>
<gene>
    <name evidence="10" type="ORF">SAMN04487911_101220</name>
</gene>
<dbReference type="PIRSF" id="PIRSF003107">
    <property type="entry name" value="PhoU"/>
    <property type="match status" value="1"/>
</dbReference>
<dbReference type="InterPro" id="IPR038078">
    <property type="entry name" value="PhoU-like_sf"/>
</dbReference>
<dbReference type="GO" id="GO:0006817">
    <property type="term" value="P:phosphate ion transport"/>
    <property type="evidence" value="ECO:0007669"/>
    <property type="project" value="UniProtKB-KW"/>
</dbReference>
<organism evidence="10 11">
    <name type="scientific">Arenibacter nanhaiticus</name>
    <dbReference type="NCBI Taxonomy" id="558155"/>
    <lineage>
        <taxon>Bacteria</taxon>
        <taxon>Pseudomonadati</taxon>
        <taxon>Bacteroidota</taxon>
        <taxon>Flavobacteriia</taxon>
        <taxon>Flavobacteriales</taxon>
        <taxon>Flavobacteriaceae</taxon>
        <taxon>Arenibacter</taxon>
    </lineage>
</organism>
<dbReference type="GO" id="GO:0030643">
    <property type="term" value="P:intracellular phosphate ion homeostasis"/>
    <property type="evidence" value="ECO:0007669"/>
    <property type="project" value="InterPro"/>
</dbReference>
<name>A0A1M6AH12_9FLAO</name>
<dbReference type="OrthoDB" id="9814256at2"/>
<keyword evidence="11" id="KW-1185">Reference proteome</keyword>
<dbReference type="Gene3D" id="1.20.58.220">
    <property type="entry name" value="Phosphate transport system protein phou homolog 2, domain 2"/>
    <property type="match status" value="1"/>
</dbReference>
<dbReference type="Proteomes" id="UP000184231">
    <property type="component" value="Unassembled WGS sequence"/>
</dbReference>
<protein>
    <recommendedName>
        <fullName evidence="8">Phosphate-specific transport system accessory protein PhoU</fullName>
    </recommendedName>
</protein>
<keyword evidence="4 8" id="KW-0813">Transport</keyword>
<keyword evidence="6 8" id="KW-0592">Phosphate transport</keyword>
<comment type="subunit">
    <text evidence="3 8">Homodimer.</text>
</comment>
<evidence type="ECO:0000256" key="2">
    <source>
        <dbReference type="ARBA" id="ARBA00008107"/>
    </source>
</evidence>
<evidence type="ECO:0000256" key="6">
    <source>
        <dbReference type="ARBA" id="ARBA00022592"/>
    </source>
</evidence>
<proteinExistence type="inferred from homology"/>
<evidence type="ECO:0000256" key="5">
    <source>
        <dbReference type="ARBA" id="ARBA00022490"/>
    </source>
</evidence>
<dbReference type="PANTHER" id="PTHR42930">
    <property type="entry name" value="PHOSPHATE-SPECIFIC TRANSPORT SYSTEM ACCESSORY PROTEIN PHOU"/>
    <property type="match status" value="1"/>
</dbReference>
<keyword evidence="5 8" id="KW-0963">Cytoplasm</keyword>
<dbReference type="GO" id="GO:0045936">
    <property type="term" value="P:negative regulation of phosphate metabolic process"/>
    <property type="evidence" value="ECO:0007669"/>
    <property type="project" value="InterPro"/>
</dbReference>
<evidence type="ECO:0000256" key="4">
    <source>
        <dbReference type="ARBA" id="ARBA00022448"/>
    </source>
</evidence>
<dbReference type="Pfam" id="PF01895">
    <property type="entry name" value="PhoU"/>
    <property type="match status" value="2"/>
</dbReference>
<dbReference type="GO" id="GO:0005737">
    <property type="term" value="C:cytoplasm"/>
    <property type="evidence" value="ECO:0007669"/>
    <property type="project" value="UniProtKB-SubCell"/>
</dbReference>
<dbReference type="STRING" id="558155.SAMN04487911_101220"/>
<accession>A0A1M6AH12</accession>
<evidence type="ECO:0000256" key="1">
    <source>
        <dbReference type="ARBA" id="ARBA00004496"/>
    </source>
</evidence>
<comment type="function">
    <text evidence="7 8">Plays a role in the regulation of phosphate uptake.</text>
</comment>